<dbReference type="EMBL" id="JTDY01003359">
    <property type="protein sequence ID" value="KOB69675.1"/>
    <property type="molecule type" value="Genomic_DNA"/>
</dbReference>
<evidence type="ECO:0000259" key="1">
    <source>
        <dbReference type="PROSITE" id="PS50948"/>
    </source>
</evidence>
<dbReference type="PROSITE" id="PS50948">
    <property type="entry name" value="PAN"/>
    <property type="match status" value="1"/>
</dbReference>
<dbReference type="AlphaFoldDB" id="A0A0L7L2P1"/>
<dbReference type="Proteomes" id="UP000037510">
    <property type="component" value="Unassembled WGS sequence"/>
</dbReference>
<dbReference type="Gene3D" id="3.50.4.10">
    <property type="entry name" value="Hepatocyte Growth Factor"/>
    <property type="match status" value="1"/>
</dbReference>
<name>A0A0L7L2P1_OPEBR</name>
<comment type="caution">
    <text evidence="2">The sequence shown here is derived from an EMBL/GenBank/DDBJ whole genome shotgun (WGS) entry which is preliminary data.</text>
</comment>
<accession>A0A0L7L2P1</accession>
<evidence type="ECO:0000313" key="3">
    <source>
        <dbReference type="Proteomes" id="UP000037510"/>
    </source>
</evidence>
<feature type="domain" description="Apple" evidence="1">
    <location>
        <begin position="73"/>
        <end position="155"/>
    </location>
</feature>
<proteinExistence type="predicted"/>
<gene>
    <name evidence="2" type="ORF">OBRU01_16512</name>
</gene>
<organism evidence="2 3">
    <name type="scientific">Operophtera brumata</name>
    <name type="common">Winter moth</name>
    <name type="synonym">Phalaena brumata</name>
    <dbReference type="NCBI Taxonomy" id="104452"/>
    <lineage>
        <taxon>Eukaryota</taxon>
        <taxon>Metazoa</taxon>
        <taxon>Ecdysozoa</taxon>
        <taxon>Arthropoda</taxon>
        <taxon>Hexapoda</taxon>
        <taxon>Insecta</taxon>
        <taxon>Pterygota</taxon>
        <taxon>Neoptera</taxon>
        <taxon>Endopterygota</taxon>
        <taxon>Lepidoptera</taxon>
        <taxon>Glossata</taxon>
        <taxon>Ditrysia</taxon>
        <taxon>Geometroidea</taxon>
        <taxon>Geometridae</taxon>
        <taxon>Larentiinae</taxon>
        <taxon>Operophtera</taxon>
    </lineage>
</organism>
<protein>
    <submittedName>
        <fullName evidence="2">PAN/APPLE-like domain-containing protein</fullName>
    </submittedName>
</protein>
<reference evidence="2 3" key="1">
    <citation type="journal article" date="2015" name="Genome Biol. Evol.">
        <title>The genome of winter moth (Operophtera brumata) provides a genomic perspective on sexual dimorphism and phenology.</title>
        <authorList>
            <person name="Derks M.F."/>
            <person name="Smit S."/>
            <person name="Salis L."/>
            <person name="Schijlen E."/>
            <person name="Bossers A."/>
            <person name="Mateman C."/>
            <person name="Pijl A.S."/>
            <person name="de Ridder D."/>
            <person name="Groenen M.A."/>
            <person name="Visser M.E."/>
            <person name="Megens H.J."/>
        </authorList>
    </citation>
    <scope>NUCLEOTIDE SEQUENCE [LARGE SCALE GENOMIC DNA]</scope>
    <source>
        <strain evidence="2">WM2013NL</strain>
        <tissue evidence="2">Head and thorax</tissue>
    </source>
</reference>
<keyword evidence="3" id="KW-1185">Reference proteome</keyword>
<dbReference type="InterPro" id="IPR003609">
    <property type="entry name" value="Pan_app"/>
</dbReference>
<dbReference type="SUPFAM" id="SSF57414">
    <property type="entry name" value="Hairpin loop containing domain-like"/>
    <property type="match status" value="1"/>
</dbReference>
<evidence type="ECO:0000313" key="2">
    <source>
        <dbReference type="EMBL" id="KOB69675.1"/>
    </source>
</evidence>
<sequence>MFLKSGAIRRSLTARDVVQCEAACFGEREFKCVSYSYRRPGMSLKSGAIRRSLTARDVVQCEAACFGEREFKCFSYSYRRPGMSLKSGPIRRSLAARDVVQCEAACFGKREFKCVSYSYRYSTSRGTDNCFLSERPYRGLEMSADSGSDVYGMPQDKGCSASNRPWVESEPGFGTNMLRCFKP</sequence>